<dbReference type="Proteomes" id="UP000318709">
    <property type="component" value="Chromosome"/>
</dbReference>
<keyword evidence="3" id="KW-1185">Reference proteome</keyword>
<evidence type="ECO:0000313" key="3">
    <source>
        <dbReference type="Proteomes" id="UP000318709"/>
    </source>
</evidence>
<dbReference type="RefSeq" id="WP_149498246.1">
    <property type="nucleotide sequence ID" value="NZ_CP038231.1"/>
</dbReference>
<organism evidence="2 3">
    <name type="scientific">Formicincola oecophyllae</name>
    <dbReference type="NCBI Taxonomy" id="2558361"/>
    <lineage>
        <taxon>Bacteria</taxon>
        <taxon>Pseudomonadati</taxon>
        <taxon>Pseudomonadota</taxon>
        <taxon>Alphaproteobacteria</taxon>
        <taxon>Acetobacterales</taxon>
        <taxon>Acetobacteraceae</taxon>
        <taxon>Formicincola</taxon>
    </lineage>
</organism>
<evidence type="ECO:0000256" key="1">
    <source>
        <dbReference type="SAM" id="MobiDB-lite"/>
    </source>
</evidence>
<feature type="compositionally biased region" description="Basic and acidic residues" evidence="1">
    <location>
        <begin position="225"/>
        <end position="243"/>
    </location>
</feature>
<dbReference type="EMBL" id="CP038231">
    <property type="protein sequence ID" value="QDH13385.2"/>
    <property type="molecule type" value="Genomic_DNA"/>
</dbReference>
<gene>
    <name evidence="2" type="ORF">E3E12_03280</name>
</gene>
<name>A0A4Y6UB91_9PROT</name>
<dbReference type="OrthoDB" id="5450902at2"/>
<dbReference type="KEGG" id="swf:E3E12_03280"/>
<sequence>MKAMLRRRPELQQQYAMHYPEPEKGKALLWLLPWDGGAQSGLSLSALDLWFLEVCRRVRLVTTATGAWEALEATADKPRIANAKDLKGNTGDFWAPLEITTEGPKAFSATSQGFTRGKLCEILFGIKTKSGSSWKLPPSLRAAGETNQVLLMRAAVLARSEGKTKGYHEIVVPFGPHFTRRLQGAEVQRKYLATQAQKQLEDISQIDKALARACALWAKGGKTSNNRESDGKNKNDDKKDTNKGHQKKNYTPYRKELDHHVDELFFNMLNDYMEKLDVENKKDAETLYHEWLVKMVDYGDKLLEKAMKTIPCPYLQRPKGRVAAINAYRKYLIYSEDGQFSASKELRQHWGWNKATPSEQPAPATLDQQS</sequence>
<dbReference type="AlphaFoldDB" id="A0A4Y6UB91"/>
<accession>A0A4Y6UB91</accession>
<evidence type="ECO:0000313" key="2">
    <source>
        <dbReference type="EMBL" id="QDH13385.2"/>
    </source>
</evidence>
<protein>
    <submittedName>
        <fullName evidence="2">Uncharacterized protein</fullName>
    </submittedName>
</protein>
<proteinExistence type="predicted"/>
<reference evidence="2 3" key="1">
    <citation type="submission" date="2019-03" db="EMBL/GenBank/DDBJ databases">
        <title>The complete genome sequence of Swingsia_sp. F3b2 LMG30590(T).</title>
        <authorList>
            <person name="Chua K.-O."/>
            <person name="Chan K.-G."/>
            <person name="See-Too W.-S."/>
        </authorList>
    </citation>
    <scope>NUCLEOTIDE SEQUENCE [LARGE SCALE GENOMIC DNA]</scope>
    <source>
        <strain evidence="2 3">F3b2</strain>
    </source>
</reference>
<feature type="region of interest" description="Disordered" evidence="1">
    <location>
        <begin position="221"/>
        <end position="253"/>
    </location>
</feature>